<dbReference type="PROSITE" id="PS50995">
    <property type="entry name" value="HTH_MARR_2"/>
    <property type="match status" value="1"/>
</dbReference>
<organism evidence="2 3">
    <name type="scientific">Actinacidiphila paucisporea</name>
    <dbReference type="NCBI Taxonomy" id="310782"/>
    <lineage>
        <taxon>Bacteria</taxon>
        <taxon>Bacillati</taxon>
        <taxon>Actinomycetota</taxon>
        <taxon>Actinomycetes</taxon>
        <taxon>Kitasatosporales</taxon>
        <taxon>Streptomycetaceae</taxon>
        <taxon>Actinacidiphila</taxon>
    </lineage>
</organism>
<dbReference type="AlphaFoldDB" id="A0A1M7N487"/>
<proteinExistence type="predicted"/>
<dbReference type="SMART" id="SM00347">
    <property type="entry name" value="HTH_MARR"/>
    <property type="match status" value="1"/>
</dbReference>
<dbReference type="Pfam" id="PF12802">
    <property type="entry name" value="MarR_2"/>
    <property type="match status" value="1"/>
</dbReference>
<dbReference type="PANTHER" id="PTHR33164:SF99">
    <property type="entry name" value="MARR FAMILY REGULATORY PROTEIN"/>
    <property type="match status" value="1"/>
</dbReference>
<keyword evidence="3" id="KW-1185">Reference proteome</keyword>
<evidence type="ECO:0000313" key="2">
    <source>
        <dbReference type="EMBL" id="SHM98350.1"/>
    </source>
</evidence>
<dbReference type="Proteomes" id="UP000184111">
    <property type="component" value="Unassembled WGS sequence"/>
</dbReference>
<evidence type="ECO:0000313" key="3">
    <source>
        <dbReference type="Proteomes" id="UP000184111"/>
    </source>
</evidence>
<dbReference type="PANTHER" id="PTHR33164">
    <property type="entry name" value="TRANSCRIPTIONAL REGULATOR, MARR FAMILY"/>
    <property type="match status" value="1"/>
</dbReference>
<dbReference type="STRING" id="310782.SAMN05216499_117131"/>
<accession>A0A1M7N487</accession>
<dbReference type="GO" id="GO:0003677">
    <property type="term" value="F:DNA binding"/>
    <property type="evidence" value="ECO:0007669"/>
    <property type="project" value="UniProtKB-KW"/>
</dbReference>
<dbReference type="PRINTS" id="PR00598">
    <property type="entry name" value="HTHMARR"/>
</dbReference>
<gene>
    <name evidence="2" type="ORF">SAMN05216499_117131</name>
</gene>
<dbReference type="InterPro" id="IPR000835">
    <property type="entry name" value="HTH_MarR-typ"/>
</dbReference>
<dbReference type="SUPFAM" id="SSF46785">
    <property type="entry name" value="Winged helix' DNA-binding domain"/>
    <property type="match status" value="1"/>
</dbReference>
<sequence length="148" mass="15802">MTGIHQAASAASDQAAWSQVLALHTYVERQLAQALQRKHGVGLSEYRALEHLARAADGELRMQELADRVGLGQSSVTRLVGRLDTAGFVVRDLCPDDKRGVYAVITDEGRRRYAAARGTYGEVLSSALNTAGGDSALARTVHALRSGA</sequence>
<dbReference type="GO" id="GO:0003700">
    <property type="term" value="F:DNA-binding transcription factor activity"/>
    <property type="evidence" value="ECO:0007669"/>
    <property type="project" value="InterPro"/>
</dbReference>
<reference evidence="2 3" key="1">
    <citation type="submission" date="2016-11" db="EMBL/GenBank/DDBJ databases">
        <authorList>
            <person name="Jaros S."/>
            <person name="Januszkiewicz K."/>
            <person name="Wedrychowicz H."/>
        </authorList>
    </citation>
    <scope>NUCLEOTIDE SEQUENCE [LARGE SCALE GENOMIC DNA]</scope>
    <source>
        <strain evidence="2 3">CGMCC 4.2025</strain>
    </source>
</reference>
<name>A0A1M7N487_9ACTN</name>
<dbReference type="RefSeq" id="WP_073501018.1">
    <property type="nucleotide sequence ID" value="NZ_FRBI01000017.1"/>
</dbReference>
<feature type="domain" description="HTH marR-type" evidence="1">
    <location>
        <begin position="1"/>
        <end position="146"/>
    </location>
</feature>
<dbReference type="InterPro" id="IPR039422">
    <property type="entry name" value="MarR/SlyA-like"/>
</dbReference>
<dbReference type="EMBL" id="FRBI01000017">
    <property type="protein sequence ID" value="SHM98350.1"/>
    <property type="molecule type" value="Genomic_DNA"/>
</dbReference>
<dbReference type="Gene3D" id="1.10.10.10">
    <property type="entry name" value="Winged helix-like DNA-binding domain superfamily/Winged helix DNA-binding domain"/>
    <property type="match status" value="1"/>
</dbReference>
<dbReference type="GO" id="GO:0006950">
    <property type="term" value="P:response to stress"/>
    <property type="evidence" value="ECO:0007669"/>
    <property type="project" value="TreeGrafter"/>
</dbReference>
<dbReference type="InterPro" id="IPR036390">
    <property type="entry name" value="WH_DNA-bd_sf"/>
</dbReference>
<protein>
    <submittedName>
        <fullName evidence="2">DNA-binding transcriptional regulator, MarR family</fullName>
    </submittedName>
</protein>
<dbReference type="InterPro" id="IPR036388">
    <property type="entry name" value="WH-like_DNA-bd_sf"/>
</dbReference>
<evidence type="ECO:0000259" key="1">
    <source>
        <dbReference type="PROSITE" id="PS50995"/>
    </source>
</evidence>
<keyword evidence="2" id="KW-0238">DNA-binding</keyword>
<dbReference type="OrthoDB" id="5195026at2"/>